<evidence type="ECO:0000256" key="1">
    <source>
        <dbReference type="SAM" id="Phobius"/>
    </source>
</evidence>
<evidence type="ECO:0000313" key="2">
    <source>
        <dbReference type="EMBL" id="GLX70507.1"/>
    </source>
</evidence>
<dbReference type="Proteomes" id="UP001157114">
    <property type="component" value="Unassembled WGS sequence"/>
</dbReference>
<comment type="caution">
    <text evidence="2">The sequence shown here is derived from an EMBL/GenBank/DDBJ whole genome shotgun (WGS) entry which is preliminary data.</text>
</comment>
<reference evidence="2 3" key="1">
    <citation type="submission" date="2023-03" db="EMBL/GenBank/DDBJ databases">
        <title>Draft genome sequence of the bacteria which degrade cell wall of Tricholomamatutake.</title>
        <authorList>
            <person name="Konishi Y."/>
            <person name="Fukuta Y."/>
            <person name="Shirasaka N."/>
        </authorList>
    </citation>
    <scope>NUCLEOTIDE SEQUENCE [LARGE SCALE GENOMIC DNA]</scope>
    <source>
        <strain evidence="3">mu1</strain>
    </source>
</reference>
<evidence type="ECO:0000313" key="3">
    <source>
        <dbReference type="Proteomes" id="UP001157114"/>
    </source>
</evidence>
<protein>
    <submittedName>
        <fullName evidence="2">Uncharacterized protein</fullName>
    </submittedName>
</protein>
<organism evidence="2 3">
    <name type="scientific">Paenibacillus glycanilyticus</name>
    <dbReference type="NCBI Taxonomy" id="126569"/>
    <lineage>
        <taxon>Bacteria</taxon>
        <taxon>Bacillati</taxon>
        <taxon>Bacillota</taxon>
        <taxon>Bacilli</taxon>
        <taxon>Bacillales</taxon>
        <taxon>Paenibacillaceae</taxon>
        <taxon>Paenibacillus</taxon>
    </lineage>
</organism>
<keyword evidence="1" id="KW-0472">Membrane</keyword>
<accession>A0ABQ6GNC6</accession>
<keyword evidence="3" id="KW-1185">Reference proteome</keyword>
<dbReference type="RefSeq" id="WP_284241281.1">
    <property type="nucleotide sequence ID" value="NZ_BSSQ01000019.1"/>
</dbReference>
<feature type="transmembrane region" description="Helical" evidence="1">
    <location>
        <begin position="32"/>
        <end position="51"/>
    </location>
</feature>
<name>A0ABQ6GNC6_9BACL</name>
<sequence>MAKLRAGLGACILMLILCGSNLLTDSGNVMNLVLAAICFTAFLALFIVIAFSKPNKTNGWE</sequence>
<keyword evidence="1" id="KW-0812">Transmembrane</keyword>
<dbReference type="EMBL" id="BSSQ01000019">
    <property type="protein sequence ID" value="GLX70507.1"/>
    <property type="molecule type" value="Genomic_DNA"/>
</dbReference>
<keyword evidence="1" id="KW-1133">Transmembrane helix</keyword>
<gene>
    <name evidence="2" type="ORF">MU1_48530</name>
</gene>
<proteinExistence type="predicted"/>